<dbReference type="InterPro" id="IPR038186">
    <property type="entry name" value="CHAD_dom_sf"/>
</dbReference>
<feature type="domain" description="CHAD" evidence="1">
    <location>
        <begin position="8"/>
        <end position="287"/>
    </location>
</feature>
<dbReference type="PANTHER" id="PTHR39339:SF1">
    <property type="entry name" value="CHAD DOMAIN-CONTAINING PROTEIN"/>
    <property type="match status" value="1"/>
</dbReference>
<dbReference type="SMART" id="SM00880">
    <property type="entry name" value="CHAD"/>
    <property type="match status" value="1"/>
</dbReference>
<accession>A0A0B4X6U7</accession>
<dbReference type="PANTHER" id="PTHR39339">
    <property type="entry name" value="SLR1444 PROTEIN"/>
    <property type="match status" value="1"/>
</dbReference>
<dbReference type="RefSeq" id="WP_039846144.1">
    <property type="nucleotide sequence ID" value="NZ_CP006877.1"/>
</dbReference>
<evidence type="ECO:0000313" key="3">
    <source>
        <dbReference type="Proteomes" id="UP000031368"/>
    </source>
</evidence>
<sequence length="302" mass="34716">MPFRIRPDFDFTDEFRRVATEQLERAIAVLEERPDGAHEAVHGFRKNVKRLRFLYRLVAKELPDFQNRQNARLRDTAKSLSSIRDAAALIGTAEYLQKGARGDAESEALSRVVTILQARRDWMTEAESGLQQKLHDTAISLKNAIAAVDKVSFKSNPRRNARMLAKSWQRTLRKGRTALDACHDTAAVEDFHELRKRTYDYRLYHALLRNLWPAAMKAKQDGAKDLAERLGHVNDLSVLSQLVEAEPQLFTRNEDLAHLLDAIIFHQQEERQRALADAGRVFADKPQREANRIEALWQLSRN</sequence>
<keyword evidence="3" id="KW-1185">Reference proteome</keyword>
<dbReference type="InterPro" id="IPR007899">
    <property type="entry name" value="CHAD_dom"/>
</dbReference>
<proteinExistence type="predicted"/>
<dbReference type="KEGG" id="rga:RGR602_CH03549"/>
<evidence type="ECO:0000313" key="2">
    <source>
        <dbReference type="EMBL" id="AJD42856.1"/>
    </source>
</evidence>
<dbReference type="Proteomes" id="UP000031368">
    <property type="component" value="Chromosome"/>
</dbReference>
<organism evidence="2 3">
    <name type="scientific">Rhizobium gallicum bv. gallicum R602sp</name>
    <dbReference type="NCBI Taxonomy" id="1041138"/>
    <lineage>
        <taxon>Bacteria</taxon>
        <taxon>Pseudomonadati</taxon>
        <taxon>Pseudomonadota</taxon>
        <taxon>Alphaproteobacteria</taxon>
        <taxon>Hyphomicrobiales</taxon>
        <taxon>Rhizobiaceae</taxon>
        <taxon>Rhizobium/Agrobacterium group</taxon>
        <taxon>Rhizobium</taxon>
    </lineage>
</organism>
<evidence type="ECO:0000259" key="1">
    <source>
        <dbReference type="PROSITE" id="PS51708"/>
    </source>
</evidence>
<name>A0A0B4X6U7_9HYPH</name>
<protein>
    <submittedName>
        <fullName evidence="2">CHAD domain-containing protein</fullName>
    </submittedName>
</protein>
<dbReference type="HOGENOM" id="CLU_074535_0_0_5"/>
<gene>
    <name evidence="2" type="ORF">RGR602_CH03549</name>
</gene>
<dbReference type="AlphaFoldDB" id="A0A0B4X6U7"/>
<dbReference type="Pfam" id="PF05235">
    <property type="entry name" value="CHAD"/>
    <property type="match status" value="1"/>
</dbReference>
<reference evidence="2 3" key="1">
    <citation type="submission" date="2013-11" db="EMBL/GenBank/DDBJ databases">
        <title>Complete genome sequence of Rhizobium gallicum bv. gallicum R602.</title>
        <authorList>
            <person name="Bustos P."/>
            <person name="Santamaria R.I."/>
            <person name="Lozano L."/>
            <person name="Acosta J.L."/>
            <person name="Ormeno-Orrillo E."/>
            <person name="Rogel M.A."/>
            <person name="Romero D."/>
            <person name="Cevallos M.A."/>
            <person name="Martinez-Romero E."/>
            <person name="Gonzalez V."/>
        </authorList>
    </citation>
    <scope>NUCLEOTIDE SEQUENCE [LARGE SCALE GENOMIC DNA]</scope>
    <source>
        <strain evidence="2 3">R602</strain>
    </source>
</reference>
<dbReference type="PROSITE" id="PS51708">
    <property type="entry name" value="CHAD"/>
    <property type="match status" value="1"/>
</dbReference>
<dbReference type="EMBL" id="CP006877">
    <property type="protein sequence ID" value="AJD42856.1"/>
    <property type="molecule type" value="Genomic_DNA"/>
</dbReference>
<dbReference type="Gene3D" id="1.40.20.10">
    <property type="entry name" value="CHAD domain"/>
    <property type="match status" value="1"/>
</dbReference>